<feature type="region of interest" description="Disordered" evidence="6">
    <location>
        <begin position="436"/>
        <end position="499"/>
    </location>
</feature>
<dbReference type="Proteomes" id="UP001642483">
    <property type="component" value="Unassembled WGS sequence"/>
</dbReference>
<dbReference type="Pfam" id="PF00096">
    <property type="entry name" value="zf-C2H2"/>
    <property type="match status" value="3"/>
</dbReference>
<dbReference type="PANTHER" id="PTHR23235">
    <property type="entry name" value="KRUEPPEL-LIKE TRANSCRIPTION FACTOR"/>
    <property type="match status" value="1"/>
</dbReference>
<evidence type="ECO:0000256" key="2">
    <source>
        <dbReference type="ARBA" id="ARBA00022737"/>
    </source>
</evidence>
<evidence type="ECO:0000313" key="9">
    <source>
        <dbReference type="Proteomes" id="UP001642483"/>
    </source>
</evidence>
<keyword evidence="3 5" id="KW-0863">Zinc-finger</keyword>
<dbReference type="PROSITE" id="PS50157">
    <property type="entry name" value="ZINC_FINGER_C2H2_2"/>
    <property type="match status" value="3"/>
</dbReference>
<feature type="region of interest" description="Disordered" evidence="6">
    <location>
        <begin position="322"/>
        <end position="360"/>
    </location>
</feature>
<comment type="caution">
    <text evidence="8">The sequence shown here is derived from an EMBL/GenBank/DDBJ whole genome shotgun (WGS) entry which is preliminary data.</text>
</comment>
<evidence type="ECO:0000256" key="5">
    <source>
        <dbReference type="PROSITE-ProRule" id="PRU00042"/>
    </source>
</evidence>
<keyword evidence="4" id="KW-0862">Zinc</keyword>
<feature type="compositionally biased region" description="Polar residues" evidence="6">
    <location>
        <begin position="375"/>
        <end position="384"/>
    </location>
</feature>
<evidence type="ECO:0000256" key="1">
    <source>
        <dbReference type="ARBA" id="ARBA00022723"/>
    </source>
</evidence>
<evidence type="ECO:0000313" key="8">
    <source>
        <dbReference type="EMBL" id="CAK8686202.1"/>
    </source>
</evidence>
<feature type="region of interest" description="Disordered" evidence="6">
    <location>
        <begin position="251"/>
        <end position="276"/>
    </location>
</feature>
<organism evidence="8 9">
    <name type="scientific">Clavelina lepadiformis</name>
    <name type="common">Light-bulb sea squirt</name>
    <name type="synonym">Ascidia lepadiformis</name>
    <dbReference type="NCBI Taxonomy" id="159417"/>
    <lineage>
        <taxon>Eukaryota</taxon>
        <taxon>Metazoa</taxon>
        <taxon>Chordata</taxon>
        <taxon>Tunicata</taxon>
        <taxon>Ascidiacea</taxon>
        <taxon>Aplousobranchia</taxon>
        <taxon>Clavelinidae</taxon>
        <taxon>Clavelina</taxon>
    </lineage>
</organism>
<keyword evidence="2" id="KW-0677">Repeat</keyword>
<dbReference type="PANTHER" id="PTHR23235:SF150">
    <property type="entry name" value="KRUEPPEL-LIKE FACTOR LUNA"/>
    <property type="match status" value="1"/>
</dbReference>
<feature type="region of interest" description="Disordered" evidence="6">
    <location>
        <begin position="185"/>
        <end position="220"/>
    </location>
</feature>
<proteinExistence type="predicted"/>
<feature type="compositionally biased region" description="Basic residues" evidence="6">
    <location>
        <begin position="473"/>
        <end position="482"/>
    </location>
</feature>
<dbReference type="EMBL" id="CAWYQH010000102">
    <property type="protein sequence ID" value="CAK8686202.1"/>
    <property type="molecule type" value="Genomic_DNA"/>
</dbReference>
<sequence length="623" mass="68568">MTPVNADQLGQVSSYPLFTPSPAEHGNMVRSQTPDFCHSPASSSGSSSPRSHISKKERILQSLSSSPRSQEQKEVPQVEGKIRNVSGKKRPLEETIPRPHAAEDGEVGKKKSRILTSNEPSKCTWLLLGEDGKVILQAPATQEKMDNYYIISQPPVQDLSLGLTTDQVPRVCKEFWKTASNVHSRNRILPGSPNSQLTASPDEQALDLSKNSRRNKQEDKIKVKVKSEPVEVVVEQIAESKRAAAFTVRGLMSSPDPAPKSDGGRGSFVPLCDEHDSPNRGLLPKRYIDVKSSSIFCSGPGSSDADVKLNLAPRPRVLPLTSSYSPLHQPVSPASSPHQFTSSRISSNADSAYGSSPDESAARSSFFIDAGESLSPRSTCSPDQFPTPPGAVMSHLPPSWYMLLARQRERLADVEAIYQGLGASRYQEAVLPSTPRYSAGFPQAGNPESPHSSDSEKNPTMRNLAPEGSPQRRSYHPRHFAHKPRDQSGDISVQPAPSGSPIIRVSFPESRSPDDAVLGVSDVEGGITSSKKRRIHFCDFEGCQKAYTKSSHLKAHRRTHTGEKPYQCTWEGCTWKFARSDELTRHYRKHTGYKPFRCPQCERAFSRSDHLALHMKRHQLASA</sequence>
<feature type="domain" description="C2H2-type" evidence="7">
    <location>
        <begin position="596"/>
        <end position="618"/>
    </location>
</feature>
<keyword evidence="1" id="KW-0479">Metal-binding</keyword>
<protein>
    <recommendedName>
        <fullName evidence="7">C2H2-type domain-containing protein</fullName>
    </recommendedName>
</protein>
<dbReference type="SUPFAM" id="SSF57667">
    <property type="entry name" value="beta-beta-alpha zinc fingers"/>
    <property type="match status" value="2"/>
</dbReference>
<feature type="region of interest" description="Disordered" evidence="6">
    <location>
        <begin position="373"/>
        <end position="392"/>
    </location>
</feature>
<feature type="domain" description="C2H2-type" evidence="7">
    <location>
        <begin position="536"/>
        <end position="565"/>
    </location>
</feature>
<feature type="region of interest" description="Disordered" evidence="6">
    <location>
        <begin position="1"/>
        <end position="115"/>
    </location>
</feature>
<dbReference type="PROSITE" id="PS00028">
    <property type="entry name" value="ZINC_FINGER_C2H2_1"/>
    <property type="match status" value="3"/>
</dbReference>
<feature type="compositionally biased region" description="Basic and acidic residues" evidence="6">
    <location>
        <begin position="70"/>
        <end position="82"/>
    </location>
</feature>
<name>A0ABP0G4W3_CLALP</name>
<evidence type="ECO:0000256" key="4">
    <source>
        <dbReference type="ARBA" id="ARBA00022833"/>
    </source>
</evidence>
<feature type="compositionally biased region" description="Polar residues" evidence="6">
    <location>
        <begin position="322"/>
        <end position="358"/>
    </location>
</feature>
<dbReference type="SMART" id="SM00355">
    <property type="entry name" value="ZnF_C2H2"/>
    <property type="match status" value="3"/>
</dbReference>
<feature type="domain" description="C2H2-type" evidence="7">
    <location>
        <begin position="566"/>
        <end position="595"/>
    </location>
</feature>
<evidence type="ECO:0000256" key="3">
    <source>
        <dbReference type="ARBA" id="ARBA00022771"/>
    </source>
</evidence>
<evidence type="ECO:0000259" key="7">
    <source>
        <dbReference type="PROSITE" id="PS50157"/>
    </source>
</evidence>
<accession>A0ABP0G4W3</accession>
<evidence type="ECO:0000256" key="6">
    <source>
        <dbReference type="SAM" id="MobiDB-lite"/>
    </source>
</evidence>
<dbReference type="InterPro" id="IPR036236">
    <property type="entry name" value="Znf_C2H2_sf"/>
</dbReference>
<feature type="compositionally biased region" description="Polar residues" evidence="6">
    <location>
        <begin position="192"/>
        <end position="201"/>
    </location>
</feature>
<dbReference type="Gene3D" id="3.30.160.60">
    <property type="entry name" value="Classic Zinc Finger"/>
    <property type="match status" value="3"/>
</dbReference>
<dbReference type="InterPro" id="IPR013087">
    <property type="entry name" value="Znf_C2H2_type"/>
</dbReference>
<keyword evidence="9" id="KW-1185">Reference proteome</keyword>
<reference evidence="8 9" key="1">
    <citation type="submission" date="2024-02" db="EMBL/GenBank/DDBJ databases">
        <authorList>
            <person name="Daric V."/>
            <person name="Darras S."/>
        </authorList>
    </citation>
    <scope>NUCLEOTIDE SEQUENCE [LARGE SCALE GENOMIC DNA]</scope>
</reference>
<gene>
    <name evidence="8" type="ORF">CVLEPA_LOCUS18156</name>
</gene>
<feature type="compositionally biased region" description="Basic and acidic residues" evidence="6">
    <location>
        <begin position="90"/>
        <end position="109"/>
    </location>
</feature>
<feature type="compositionally biased region" description="Low complexity" evidence="6">
    <location>
        <begin position="39"/>
        <end position="51"/>
    </location>
</feature>